<feature type="transmembrane region" description="Helical" evidence="7">
    <location>
        <begin position="304"/>
        <end position="326"/>
    </location>
</feature>
<dbReference type="InterPro" id="IPR020846">
    <property type="entry name" value="MFS_dom"/>
</dbReference>
<dbReference type="CDD" id="cd17321">
    <property type="entry name" value="MFS_MMR_MDR_like"/>
    <property type="match status" value="1"/>
</dbReference>
<feature type="transmembrane region" description="Helical" evidence="7">
    <location>
        <begin position="167"/>
        <end position="189"/>
    </location>
</feature>
<dbReference type="SUPFAM" id="SSF103473">
    <property type="entry name" value="MFS general substrate transporter"/>
    <property type="match status" value="1"/>
</dbReference>
<dbReference type="GO" id="GO:0022857">
    <property type="term" value="F:transmembrane transporter activity"/>
    <property type="evidence" value="ECO:0007669"/>
    <property type="project" value="InterPro"/>
</dbReference>
<evidence type="ECO:0000256" key="7">
    <source>
        <dbReference type="SAM" id="Phobius"/>
    </source>
</evidence>
<dbReference type="OrthoDB" id="4172724at2"/>
<comment type="caution">
    <text evidence="9">The sequence shown here is derived from an EMBL/GenBank/DDBJ whole genome shotgun (WGS) entry which is preliminary data.</text>
</comment>
<comment type="subcellular location">
    <subcellularLocation>
        <location evidence="1">Cell membrane</location>
        <topology evidence="1">Multi-pass membrane protein</topology>
    </subcellularLocation>
</comment>
<feature type="transmembrane region" description="Helical" evidence="7">
    <location>
        <begin position="358"/>
        <end position="384"/>
    </location>
</feature>
<dbReference type="AlphaFoldDB" id="A0A318LSK8"/>
<dbReference type="PROSITE" id="PS50850">
    <property type="entry name" value="MFS"/>
    <property type="match status" value="1"/>
</dbReference>
<evidence type="ECO:0000313" key="10">
    <source>
        <dbReference type="Proteomes" id="UP000247892"/>
    </source>
</evidence>
<feature type="transmembrane region" description="Helical" evidence="7">
    <location>
        <begin position="201"/>
        <end position="218"/>
    </location>
</feature>
<keyword evidence="10" id="KW-1185">Reference proteome</keyword>
<evidence type="ECO:0000256" key="4">
    <source>
        <dbReference type="ARBA" id="ARBA00022692"/>
    </source>
</evidence>
<evidence type="ECO:0000256" key="6">
    <source>
        <dbReference type="ARBA" id="ARBA00023136"/>
    </source>
</evidence>
<dbReference type="PANTHER" id="PTHR42718">
    <property type="entry name" value="MAJOR FACILITATOR SUPERFAMILY MULTIDRUG TRANSPORTER MFSC"/>
    <property type="match status" value="1"/>
</dbReference>
<feature type="transmembrane region" description="Helical" evidence="7">
    <location>
        <begin position="405"/>
        <end position="424"/>
    </location>
</feature>
<evidence type="ECO:0000256" key="2">
    <source>
        <dbReference type="ARBA" id="ARBA00022448"/>
    </source>
</evidence>
<feature type="transmembrane region" description="Helical" evidence="7">
    <location>
        <begin position="139"/>
        <end position="161"/>
    </location>
</feature>
<dbReference type="Pfam" id="PF07690">
    <property type="entry name" value="MFS_1"/>
    <property type="match status" value="1"/>
</dbReference>
<keyword evidence="4 7" id="KW-0812">Transmembrane</keyword>
<organism evidence="9 10">
    <name type="scientific">Prauserella flavalba</name>
    <dbReference type="NCBI Taxonomy" id="1477506"/>
    <lineage>
        <taxon>Bacteria</taxon>
        <taxon>Bacillati</taxon>
        <taxon>Actinomycetota</taxon>
        <taxon>Actinomycetes</taxon>
        <taxon>Pseudonocardiales</taxon>
        <taxon>Pseudonocardiaceae</taxon>
        <taxon>Prauserella</taxon>
    </lineage>
</organism>
<evidence type="ECO:0000256" key="1">
    <source>
        <dbReference type="ARBA" id="ARBA00004651"/>
    </source>
</evidence>
<dbReference type="Gene3D" id="1.20.1720.10">
    <property type="entry name" value="Multidrug resistance protein D"/>
    <property type="match status" value="1"/>
</dbReference>
<dbReference type="Gene3D" id="1.20.1250.20">
    <property type="entry name" value="MFS general substrate transporter like domains"/>
    <property type="match status" value="1"/>
</dbReference>
<accession>A0A318LSK8</accession>
<dbReference type="GO" id="GO:0005886">
    <property type="term" value="C:plasma membrane"/>
    <property type="evidence" value="ECO:0007669"/>
    <property type="project" value="UniProtKB-SubCell"/>
</dbReference>
<dbReference type="RefSeq" id="WP_110334465.1">
    <property type="nucleotide sequence ID" value="NZ_JBHVKT010000043.1"/>
</dbReference>
<keyword evidence="3" id="KW-1003">Cell membrane</keyword>
<feature type="transmembrane region" description="Helical" evidence="7">
    <location>
        <begin position="333"/>
        <end position="352"/>
    </location>
</feature>
<feature type="transmembrane region" description="Helical" evidence="7">
    <location>
        <begin position="230"/>
        <end position="248"/>
    </location>
</feature>
<evidence type="ECO:0000256" key="5">
    <source>
        <dbReference type="ARBA" id="ARBA00022989"/>
    </source>
</evidence>
<dbReference type="InterPro" id="IPR011701">
    <property type="entry name" value="MFS"/>
</dbReference>
<feature type="transmembrane region" description="Helical" evidence="7">
    <location>
        <begin position="268"/>
        <end position="292"/>
    </location>
</feature>
<keyword evidence="6 7" id="KW-0472">Membrane</keyword>
<dbReference type="Proteomes" id="UP000247892">
    <property type="component" value="Unassembled WGS sequence"/>
</dbReference>
<protein>
    <submittedName>
        <fullName evidence="9">MFS transporter</fullName>
    </submittedName>
</protein>
<evidence type="ECO:0000313" key="9">
    <source>
        <dbReference type="EMBL" id="PXY37592.1"/>
    </source>
</evidence>
<evidence type="ECO:0000259" key="8">
    <source>
        <dbReference type="PROSITE" id="PS50850"/>
    </source>
</evidence>
<feature type="transmembrane region" description="Helical" evidence="7">
    <location>
        <begin position="81"/>
        <end position="100"/>
    </location>
</feature>
<proteinExistence type="predicted"/>
<gene>
    <name evidence="9" type="ORF">BA062_02830</name>
</gene>
<keyword evidence="2" id="KW-0813">Transport</keyword>
<reference evidence="9 10" key="1">
    <citation type="submission" date="2016-07" db="EMBL/GenBank/DDBJ databases">
        <title>Draft genome sequence of Prauserella sp. YIM 121212, isolated from alkaline soil.</title>
        <authorList>
            <person name="Ruckert C."/>
            <person name="Albersmeier A."/>
            <person name="Jiang C.-L."/>
            <person name="Jiang Y."/>
            <person name="Kalinowski J."/>
            <person name="Schneider O."/>
            <person name="Winkler A."/>
            <person name="Zotchev S.B."/>
        </authorList>
    </citation>
    <scope>NUCLEOTIDE SEQUENCE [LARGE SCALE GENOMIC DNA]</scope>
    <source>
        <strain evidence="9 10">YIM 121212</strain>
    </source>
</reference>
<name>A0A318LSK8_9PSEU</name>
<dbReference type="InterPro" id="IPR036259">
    <property type="entry name" value="MFS_trans_sf"/>
</dbReference>
<evidence type="ECO:0000256" key="3">
    <source>
        <dbReference type="ARBA" id="ARBA00022475"/>
    </source>
</evidence>
<feature type="transmembrane region" description="Helical" evidence="7">
    <location>
        <begin position="12"/>
        <end position="40"/>
    </location>
</feature>
<feature type="transmembrane region" description="Helical" evidence="7">
    <location>
        <begin position="106"/>
        <end position="127"/>
    </location>
</feature>
<feature type="transmembrane region" description="Helical" evidence="7">
    <location>
        <begin position="481"/>
        <end position="498"/>
    </location>
</feature>
<dbReference type="PANTHER" id="PTHR42718:SF47">
    <property type="entry name" value="METHYL VIOLOGEN RESISTANCE PROTEIN SMVA"/>
    <property type="match status" value="1"/>
</dbReference>
<keyword evidence="5 7" id="KW-1133">Transmembrane helix</keyword>
<feature type="domain" description="Major facilitator superfamily (MFS) profile" evidence="8">
    <location>
        <begin position="15"/>
        <end position="506"/>
    </location>
</feature>
<feature type="transmembrane region" description="Helical" evidence="7">
    <location>
        <begin position="52"/>
        <end position="69"/>
    </location>
</feature>
<sequence>MKEISAKAGAREWLGLGVLLLPSLLVSMDLSVLFFALPFLSADLEPTSAQQLWIVDIYGFLLAGLLITMGSLGDRIGRRRLLLIGALAFGSASVLSAYAPNPELLIAARALLGVGGATLAPSTLSLIRNMFHDAKQRTLAISLWTAGFAGGGVLGPILGGFLLEHFWWGSVFLINVPAMVLLLVLGPILLPEYRHHQPGKFDLLSAVLSLATVLPVINGVKRIAEHGADWVAAVSIVAGLLVGVLFVLRQRRIEHPMIDVSLFQRKEFGAAIVTALFAIFSVMGLSMVAAQYLQVVLGMRPLEAALWTAPSFGGMIIGTTLAAVLVRFVRPGVIIPVGLLVAAGGFALVTQTGVESGLATIVLGAGLIAAGVGSVAALATDLVVASAPPERAGSASAMSETGTEFGGALGLAVLGSVGVAAYRAEFADTAPQGLPPEVADAAQDTLGGAVAVAGQLPGEEGARLVDTAHQAFVSGMHTTSIIGALILAGVALFAAVLLRHVPPTSAKPEPASDHVAA</sequence>
<dbReference type="EMBL" id="MASU01000002">
    <property type="protein sequence ID" value="PXY37592.1"/>
    <property type="molecule type" value="Genomic_DNA"/>
</dbReference>